<dbReference type="InterPro" id="IPR003660">
    <property type="entry name" value="HAMP_dom"/>
</dbReference>
<dbReference type="InterPro" id="IPR035919">
    <property type="entry name" value="EAL_sf"/>
</dbReference>
<evidence type="ECO:0000259" key="3">
    <source>
        <dbReference type="PROSITE" id="PS50885"/>
    </source>
</evidence>
<dbReference type="RefSeq" id="WP_306728214.1">
    <property type="nucleotide sequence ID" value="NZ_JAVDDT010000004.1"/>
</dbReference>
<dbReference type="CDD" id="cd06225">
    <property type="entry name" value="HAMP"/>
    <property type="match status" value="1"/>
</dbReference>
<keyword evidence="6" id="KW-1185">Reference proteome</keyword>
<dbReference type="Gene3D" id="3.20.20.450">
    <property type="entry name" value="EAL domain"/>
    <property type="match status" value="1"/>
</dbReference>
<dbReference type="PANTHER" id="PTHR44757:SF4">
    <property type="entry name" value="DIGUANYLATE CYCLASE DGCE-RELATED"/>
    <property type="match status" value="1"/>
</dbReference>
<keyword evidence="1" id="KW-0812">Transmembrane</keyword>
<dbReference type="SUPFAM" id="SSF141868">
    <property type="entry name" value="EAL domain-like"/>
    <property type="match status" value="1"/>
</dbReference>
<dbReference type="SMART" id="SM00267">
    <property type="entry name" value="GGDEF"/>
    <property type="match status" value="1"/>
</dbReference>
<dbReference type="CDD" id="cd01948">
    <property type="entry name" value="EAL"/>
    <property type="match status" value="1"/>
</dbReference>
<dbReference type="PROSITE" id="PS50883">
    <property type="entry name" value="EAL"/>
    <property type="match status" value="1"/>
</dbReference>
<dbReference type="SMART" id="SM00304">
    <property type="entry name" value="HAMP"/>
    <property type="match status" value="1"/>
</dbReference>
<name>A0ABU0W6R0_9GAMM</name>
<keyword evidence="1" id="KW-1133">Transmembrane helix</keyword>
<feature type="transmembrane region" description="Helical" evidence="1">
    <location>
        <begin position="265"/>
        <end position="288"/>
    </location>
</feature>
<dbReference type="InterPro" id="IPR043128">
    <property type="entry name" value="Rev_trsase/Diguanyl_cyclase"/>
</dbReference>
<dbReference type="InterPro" id="IPR000160">
    <property type="entry name" value="GGDEF_dom"/>
</dbReference>
<feature type="domain" description="EAL" evidence="2">
    <location>
        <begin position="518"/>
        <end position="774"/>
    </location>
</feature>
<organism evidence="5 6">
    <name type="scientific">Natronospira bacteriovora</name>
    <dbReference type="NCBI Taxonomy" id="3069753"/>
    <lineage>
        <taxon>Bacteria</taxon>
        <taxon>Pseudomonadati</taxon>
        <taxon>Pseudomonadota</taxon>
        <taxon>Gammaproteobacteria</taxon>
        <taxon>Natronospirales</taxon>
        <taxon>Natronospiraceae</taxon>
        <taxon>Natronospira</taxon>
    </lineage>
</organism>
<sequence>MTSLKARMTLILLGFVSAVLAVTLLAVLLSTAANVREQASEELRVGARVFEELLSNRDRQLSSTTQVLADDFAFREAVATEDAATIRSALLNHGGRIDADLMILSDTKGQFITTALRENDNRFRELDPAIGQNDLRQGVISLEGEAWQMVDATVRAPLPLARVSMGFRLDDRIAADLRSLTGLHVSFLSSTDETAPYASTLPGHVRRELPERLAEQATAIDDVRTLTIAGEDYLSLRLTLDGHPGSPIVLLQTSLSEALAPYRPLWLQMAIIALIAFTLTLIIAGPLANRVTRPTRALAAAAARISQGDYSRSAPVPPIAELAQLGEAFNAMQEGIRQREQRILHQAYHDPLTGLPNRTLAADRLEQGIERVQREGRVLGVLVLDVNRFKEINDSLGHPTGDAVLRAIASRLSSRLRGSDTVARLGGDEFLVLAEVEDKQGPERLAAELIDAISGQELEIENIRLQLAISLGIALCPRDGTDVETLLRRADIAMYQAKERQLTSSVYAAGHDEAHLRRLKMLSDLRTAIDDEQFHIQYQPKIAVSNRQATQLEALIRWNHPEQGFVPPDEFIPLAENSGYIRTISRWVLQTVIRQLAEWRRSELSIAVAVNISALDLVDAGLPRYVQALLDQHELPPSALGLEITETTVMKDARHALHILQELRSLGVAIAIDDFGTGYSSLAQLRSLPVDELKIDKSFVMKLAGQAEDAEDPVIVRSTIDLAHNMGLKVVAEGVEDEATWWRLAGYGCDSIQGYWISRPMPADALPEWLGEFANRQWREPD</sequence>
<protein>
    <submittedName>
        <fullName evidence="5">EAL domain-containing protein</fullName>
    </submittedName>
</protein>
<gene>
    <name evidence="5" type="ORF">RBH19_07505</name>
</gene>
<dbReference type="Gene3D" id="3.30.70.270">
    <property type="match status" value="1"/>
</dbReference>
<dbReference type="EMBL" id="JAVDDT010000004">
    <property type="protein sequence ID" value="MDQ2069714.1"/>
    <property type="molecule type" value="Genomic_DNA"/>
</dbReference>
<dbReference type="InterPro" id="IPR001633">
    <property type="entry name" value="EAL_dom"/>
</dbReference>
<evidence type="ECO:0000313" key="6">
    <source>
        <dbReference type="Proteomes" id="UP001239019"/>
    </source>
</evidence>
<dbReference type="NCBIfam" id="TIGR00254">
    <property type="entry name" value="GGDEF"/>
    <property type="match status" value="1"/>
</dbReference>
<dbReference type="PANTHER" id="PTHR44757">
    <property type="entry name" value="DIGUANYLATE CYCLASE DGCP"/>
    <property type="match status" value="1"/>
</dbReference>
<reference evidence="5 6" key="1">
    <citation type="submission" date="2023-08" db="EMBL/GenBank/DDBJ databases">
        <title>Whole-genome sequencing of halo(alkali)philic microorganisms from hypersaline lakes.</title>
        <authorList>
            <person name="Sorokin D.Y."/>
            <person name="Abbas B."/>
            <person name="Merkel A.Y."/>
        </authorList>
    </citation>
    <scope>NUCLEOTIDE SEQUENCE [LARGE SCALE GENOMIC DNA]</scope>
    <source>
        <strain evidence="5 6">AB-CW4</strain>
    </source>
</reference>
<dbReference type="Gene3D" id="6.10.340.10">
    <property type="match status" value="1"/>
</dbReference>
<dbReference type="PROSITE" id="PS50887">
    <property type="entry name" value="GGDEF"/>
    <property type="match status" value="1"/>
</dbReference>
<feature type="domain" description="GGDEF" evidence="4">
    <location>
        <begin position="377"/>
        <end position="512"/>
    </location>
</feature>
<dbReference type="PROSITE" id="PS50885">
    <property type="entry name" value="HAMP"/>
    <property type="match status" value="1"/>
</dbReference>
<evidence type="ECO:0000259" key="2">
    <source>
        <dbReference type="PROSITE" id="PS50883"/>
    </source>
</evidence>
<dbReference type="CDD" id="cd01949">
    <property type="entry name" value="GGDEF"/>
    <property type="match status" value="1"/>
</dbReference>
<dbReference type="Proteomes" id="UP001239019">
    <property type="component" value="Unassembled WGS sequence"/>
</dbReference>
<dbReference type="Pfam" id="PF00563">
    <property type="entry name" value="EAL"/>
    <property type="match status" value="1"/>
</dbReference>
<dbReference type="Pfam" id="PF00990">
    <property type="entry name" value="GGDEF"/>
    <property type="match status" value="1"/>
</dbReference>
<comment type="caution">
    <text evidence="5">The sequence shown here is derived from an EMBL/GenBank/DDBJ whole genome shotgun (WGS) entry which is preliminary data.</text>
</comment>
<dbReference type="SUPFAM" id="SSF158472">
    <property type="entry name" value="HAMP domain-like"/>
    <property type="match status" value="1"/>
</dbReference>
<dbReference type="Pfam" id="PF00672">
    <property type="entry name" value="HAMP"/>
    <property type="match status" value="1"/>
</dbReference>
<dbReference type="InterPro" id="IPR052155">
    <property type="entry name" value="Biofilm_reg_signaling"/>
</dbReference>
<proteinExistence type="predicted"/>
<feature type="domain" description="HAMP" evidence="3">
    <location>
        <begin position="289"/>
        <end position="341"/>
    </location>
</feature>
<dbReference type="SUPFAM" id="SSF55073">
    <property type="entry name" value="Nucleotide cyclase"/>
    <property type="match status" value="1"/>
</dbReference>
<dbReference type="SMART" id="SM00052">
    <property type="entry name" value="EAL"/>
    <property type="match status" value="1"/>
</dbReference>
<evidence type="ECO:0000259" key="4">
    <source>
        <dbReference type="PROSITE" id="PS50887"/>
    </source>
</evidence>
<dbReference type="InterPro" id="IPR029787">
    <property type="entry name" value="Nucleotide_cyclase"/>
</dbReference>
<evidence type="ECO:0000313" key="5">
    <source>
        <dbReference type="EMBL" id="MDQ2069714.1"/>
    </source>
</evidence>
<evidence type="ECO:0000256" key="1">
    <source>
        <dbReference type="SAM" id="Phobius"/>
    </source>
</evidence>
<keyword evidence="1" id="KW-0472">Membrane</keyword>
<accession>A0ABU0W6R0</accession>